<evidence type="ECO:0000313" key="3">
    <source>
        <dbReference type="EMBL" id="VDO18933.1"/>
    </source>
</evidence>
<comment type="cofactor">
    <cofactor evidence="2">
        <name>Ca(2+)</name>
        <dbReference type="ChEBI" id="CHEBI:29108"/>
    </cofactor>
</comment>
<dbReference type="InterPro" id="IPR005552">
    <property type="entry name" value="Scramblase"/>
</dbReference>
<dbReference type="Pfam" id="PF03803">
    <property type="entry name" value="Scramblase"/>
    <property type="match status" value="1"/>
</dbReference>
<sequence>MSPTTLQCLFQIVSFLPPWHTSEYYSLRSARSRNFRFEYLHAAFQIGYLRQRCSCCSSSFYVNNADDQSLMRVSGPCWCCTCGCDRLCCGCCDIDFTVKK</sequence>
<evidence type="ECO:0000256" key="2">
    <source>
        <dbReference type="RuleBase" id="RU363116"/>
    </source>
</evidence>
<comment type="function">
    <text evidence="2">May mediate accelerated ATP-independent bidirectional transbilayer migration of phospholipids upon binding calcium ions that results in a loss of phospholipid asymmetry in the plasma membrane.</text>
</comment>
<gene>
    <name evidence="3" type="ORF">HPBE_LOCUS551</name>
</gene>
<protein>
    <recommendedName>
        <fullName evidence="2">Phospholipid scramblase</fullName>
    </recommendedName>
</protein>
<keyword evidence="2" id="KW-0106">Calcium</keyword>
<proteinExistence type="inferred from homology"/>
<dbReference type="GO" id="GO:0017128">
    <property type="term" value="F:phospholipid scramblase activity"/>
    <property type="evidence" value="ECO:0007669"/>
    <property type="project" value="InterPro"/>
</dbReference>
<dbReference type="EMBL" id="UZAH01000410">
    <property type="protein sequence ID" value="VDO18933.1"/>
    <property type="molecule type" value="Genomic_DNA"/>
</dbReference>
<name>A0A3P7UDX2_HELPZ</name>
<reference evidence="3" key="1">
    <citation type="submission" date="2018-11" db="EMBL/GenBank/DDBJ databases">
        <authorList>
            <consortium name="Pathogen Informatics"/>
        </authorList>
    </citation>
    <scope>NUCLEOTIDE SEQUENCE [LARGE SCALE GENOMIC DNA]</scope>
</reference>
<keyword evidence="2" id="KW-0449">Lipoprotein</keyword>
<comment type="similarity">
    <text evidence="1 2">Belongs to the phospholipid scramblase family.</text>
</comment>
<organism evidence="3">
    <name type="scientific">Heligmosomoides polygyrus</name>
    <name type="common">Parasitic roundworm</name>
    <dbReference type="NCBI Taxonomy" id="6339"/>
    <lineage>
        <taxon>Eukaryota</taxon>
        <taxon>Metazoa</taxon>
        <taxon>Ecdysozoa</taxon>
        <taxon>Nematoda</taxon>
        <taxon>Chromadorea</taxon>
        <taxon>Rhabditida</taxon>
        <taxon>Rhabditina</taxon>
        <taxon>Rhabditomorpha</taxon>
        <taxon>Strongyloidea</taxon>
        <taxon>Heligmosomidae</taxon>
        <taxon>Heligmosomoides</taxon>
    </lineage>
</organism>
<evidence type="ECO:0000256" key="1">
    <source>
        <dbReference type="ARBA" id="ARBA00005350"/>
    </source>
</evidence>
<accession>A0A3P7UDX2</accession>
<dbReference type="AlphaFoldDB" id="A0A3P7UDX2"/>
<dbReference type="OrthoDB" id="191150at2759"/>
<keyword evidence="2" id="KW-0564">Palmitate</keyword>